<dbReference type="Proteomes" id="UP000469724">
    <property type="component" value="Unassembled WGS sequence"/>
</dbReference>
<keyword evidence="2" id="KW-0808">Transferase</keyword>
<dbReference type="EMBL" id="JAAGRQ010000065">
    <property type="protein sequence ID" value="NDY57862.1"/>
    <property type="molecule type" value="Genomic_DNA"/>
</dbReference>
<gene>
    <name evidence="2" type="ORF">G3N56_14090</name>
</gene>
<keyword evidence="2" id="KW-0489">Methyltransferase</keyword>
<protein>
    <submittedName>
        <fullName evidence="2">Class I SAM-dependent methyltransferase</fullName>
    </submittedName>
</protein>
<evidence type="ECO:0000313" key="3">
    <source>
        <dbReference type="Proteomes" id="UP000469724"/>
    </source>
</evidence>
<dbReference type="Pfam" id="PF08241">
    <property type="entry name" value="Methyltransf_11"/>
    <property type="match status" value="1"/>
</dbReference>
<dbReference type="SUPFAM" id="SSF53335">
    <property type="entry name" value="S-adenosyl-L-methionine-dependent methyltransferases"/>
    <property type="match status" value="1"/>
</dbReference>
<comment type="caution">
    <text evidence="2">The sequence shown here is derived from an EMBL/GenBank/DDBJ whole genome shotgun (WGS) entry which is preliminary data.</text>
</comment>
<dbReference type="Gene3D" id="3.40.50.150">
    <property type="entry name" value="Vaccinia Virus protein VP39"/>
    <property type="match status" value="1"/>
</dbReference>
<dbReference type="GO" id="GO:0008757">
    <property type="term" value="F:S-adenosylmethionine-dependent methyltransferase activity"/>
    <property type="evidence" value="ECO:0007669"/>
    <property type="project" value="InterPro"/>
</dbReference>
<accession>A0A7K3NNT7</accession>
<evidence type="ECO:0000259" key="1">
    <source>
        <dbReference type="Pfam" id="PF08241"/>
    </source>
</evidence>
<name>A0A7K3NNT7_9BACT</name>
<evidence type="ECO:0000313" key="2">
    <source>
        <dbReference type="EMBL" id="NDY57862.1"/>
    </source>
</evidence>
<dbReference type="InterPro" id="IPR029063">
    <property type="entry name" value="SAM-dependent_MTases_sf"/>
</dbReference>
<keyword evidence="3" id="KW-1185">Reference proteome</keyword>
<dbReference type="NCBIfam" id="NF045667">
    <property type="entry name" value="MTase_DVU1556"/>
    <property type="match status" value="1"/>
</dbReference>
<dbReference type="GO" id="GO:0032259">
    <property type="term" value="P:methylation"/>
    <property type="evidence" value="ECO:0007669"/>
    <property type="project" value="UniProtKB-KW"/>
</dbReference>
<dbReference type="CDD" id="cd02440">
    <property type="entry name" value="AdoMet_MTases"/>
    <property type="match status" value="1"/>
</dbReference>
<feature type="domain" description="Methyltransferase type 11" evidence="1">
    <location>
        <begin position="44"/>
        <end position="133"/>
    </location>
</feature>
<organism evidence="2 3">
    <name type="scientific">Desulfolutivibrio sulfodismutans</name>
    <dbReference type="NCBI Taxonomy" id="63561"/>
    <lineage>
        <taxon>Bacteria</taxon>
        <taxon>Pseudomonadati</taxon>
        <taxon>Thermodesulfobacteriota</taxon>
        <taxon>Desulfovibrionia</taxon>
        <taxon>Desulfovibrionales</taxon>
        <taxon>Desulfovibrionaceae</taxon>
        <taxon>Desulfolutivibrio</taxon>
    </lineage>
</organism>
<dbReference type="InterPro" id="IPR013216">
    <property type="entry name" value="Methyltransf_11"/>
</dbReference>
<proteinExistence type="predicted"/>
<reference evidence="2 3" key="1">
    <citation type="submission" date="2020-02" db="EMBL/GenBank/DDBJ databases">
        <title>Comparative genomics of sulfur disproportionating microorganisms.</title>
        <authorList>
            <person name="Ward L.M."/>
            <person name="Bertran E."/>
            <person name="Johnston D.T."/>
        </authorList>
    </citation>
    <scope>NUCLEOTIDE SEQUENCE [LARGE SCALE GENOMIC DNA]</scope>
    <source>
        <strain evidence="2 3">DSM 3696</strain>
    </source>
</reference>
<dbReference type="AlphaFoldDB" id="A0A7K3NNT7"/>
<sequence>MSGPLYRRADFRAVAGDALRPGGLGLTARGLDAAGFAPGDMVADVGCGPGASVEFLRQRGLRALGVEADPGFAAEAAGRVPGRVIVARAGALPLPDGVLDGALCECALSAFADSRAALAELTRVLAQGGRLVVADLYRRDGADGDGRADGACTAGAMTREAFLAELSRAGLAPILFEDHSRLLAELAGRLLFAGCDAADLAPALSGGAGGCACGVGPRRPRPGYFLCVAVKEVS</sequence>